<keyword evidence="1" id="KW-0472">Membrane</keyword>
<dbReference type="Proteomes" id="UP001470230">
    <property type="component" value="Unassembled WGS sequence"/>
</dbReference>
<dbReference type="SUPFAM" id="SSF48403">
    <property type="entry name" value="Ankyrin repeat"/>
    <property type="match status" value="1"/>
</dbReference>
<evidence type="ECO:0008006" key="4">
    <source>
        <dbReference type="Google" id="ProtNLM"/>
    </source>
</evidence>
<evidence type="ECO:0000313" key="2">
    <source>
        <dbReference type="EMBL" id="KAK8891735.1"/>
    </source>
</evidence>
<dbReference type="EMBL" id="JAPFFF010000004">
    <property type="protein sequence ID" value="KAK8891735.1"/>
    <property type="molecule type" value="Genomic_DNA"/>
</dbReference>
<feature type="transmembrane region" description="Helical" evidence="1">
    <location>
        <begin position="373"/>
        <end position="395"/>
    </location>
</feature>
<accession>A0ABR2KKS4</accession>
<dbReference type="PANTHER" id="PTHR24159">
    <property type="match status" value="1"/>
</dbReference>
<dbReference type="InterPro" id="IPR036770">
    <property type="entry name" value="Ankyrin_rpt-contain_sf"/>
</dbReference>
<gene>
    <name evidence="2" type="ORF">M9Y10_028955</name>
</gene>
<evidence type="ECO:0000256" key="1">
    <source>
        <dbReference type="SAM" id="Phobius"/>
    </source>
</evidence>
<keyword evidence="3" id="KW-1185">Reference proteome</keyword>
<feature type="transmembrane region" description="Helical" evidence="1">
    <location>
        <begin position="415"/>
        <end position="433"/>
    </location>
</feature>
<name>A0ABR2KKS4_9EUKA</name>
<comment type="caution">
    <text evidence="2">The sequence shown here is derived from an EMBL/GenBank/DDBJ whole genome shotgun (WGS) entry which is preliminary data.</text>
</comment>
<keyword evidence="1" id="KW-1133">Transmembrane helix</keyword>
<evidence type="ECO:0000313" key="3">
    <source>
        <dbReference type="Proteomes" id="UP001470230"/>
    </source>
</evidence>
<dbReference type="PANTHER" id="PTHR24159:SF5">
    <property type="entry name" value="ANK_REP_REGION DOMAIN-CONTAINING PROTEIN"/>
    <property type="match status" value="1"/>
</dbReference>
<sequence length="438" mass="50720">MNIDAIIAQNKTQIESVTSMQELIFNLEQDNYEDSVTSLTNSNDFSLKSTLLHFLATVGVAFQTRPMNSDLLIELLCSFSNNINNLFTPHEIYNVLCLNSSNYFLLQLITHNILTFNSINSIPHIEDNSFLVYFAPEIKENNPGKFNELVKPLLTIDIEEIQQLRSKGVNDSEISAIIRNDDIESFINYLSRSSSINQKIPTSIYEKSSYLNKEPNYFEYSAFYASIKIFKYLMTNKISPSQNLTFYAVAGGNYEIIHLCEQLMCDFSNGVNAAILFHQNDILNYLKNQGSSLLHNSIVYSILGYNFEYFYQLFNENFDKNQEIFERETFILYTMKHMYSEFGIAFTSLQGIDYNRTDNIFFLILILFLKKKFFFMTFLIFFNCTAIHWAVYNYLDDAAQCLIVQNSIDVNKKNIMGVFFLLFFLFDATSSCSSDKQP</sequence>
<reference evidence="2 3" key="1">
    <citation type="submission" date="2024-04" db="EMBL/GenBank/DDBJ databases">
        <title>Tritrichomonas musculus Genome.</title>
        <authorList>
            <person name="Alves-Ferreira E."/>
            <person name="Grigg M."/>
            <person name="Lorenzi H."/>
            <person name="Galac M."/>
        </authorList>
    </citation>
    <scope>NUCLEOTIDE SEQUENCE [LARGE SCALE GENOMIC DNA]</scope>
    <source>
        <strain evidence="2 3">EAF2021</strain>
    </source>
</reference>
<keyword evidence="1" id="KW-0812">Transmembrane</keyword>
<protein>
    <recommendedName>
        <fullName evidence="4">DUF3447 domain-containing protein</fullName>
    </recommendedName>
</protein>
<proteinExistence type="predicted"/>
<organism evidence="2 3">
    <name type="scientific">Tritrichomonas musculus</name>
    <dbReference type="NCBI Taxonomy" id="1915356"/>
    <lineage>
        <taxon>Eukaryota</taxon>
        <taxon>Metamonada</taxon>
        <taxon>Parabasalia</taxon>
        <taxon>Tritrichomonadida</taxon>
        <taxon>Tritrichomonadidae</taxon>
        <taxon>Tritrichomonas</taxon>
    </lineage>
</organism>